<dbReference type="GO" id="GO:0015979">
    <property type="term" value="P:photosynthesis"/>
    <property type="evidence" value="ECO:0007669"/>
    <property type="project" value="UniProtKB-KW"/>
</dbReference>
<evidence type="ECO:0000256" key="3">
    <source>
        <dbReference type="ARBA" id="ARBA00022448"/>
    </source>
</evidence>
<evidence type="ECO:0000256" key="12">
    <source>
        <dbReference type="ARBA" id="ARBA00033211"/>
    </source>
</evidence>
<keyword evidence="5 13" id="KW-0349">Heme</keyword>
<dbReference type="GO" id="GO:0009055">
    <property type="term" value="F:electron transfer activity"/>
    <property type="evidence" value="ECO:0007669"/>
    <property type="project" value="InterPro"/>
</dbReference>
<dbReference type="SUPFAM" id="SSF46626">
    <property type="entry name" value="Cytochrome c"/>
    <property type="match status" value="1"/>
</dbReference>
<dbReference type="PANTHER" id="PTHR34688:SF2">
    <property type="entry name" value="CYTOCHROME C6, CHLOROPLASTIC"/>
    <property type="match status" value="1"/>
</dbReference>
<dbReference type="EMBL" id="HBHH01002553">
    <property type="protein sequence ID" value="CAD9655294.1"/>
    <property type="molecule type" value="Transcribed_RNA"/>
</dbReference>
<keyword evidence="4" id="KW-0602">Photosynthesis</keyword>
<evidence type="ECO:0000256" key="13">
    <source>
        <dbReference type="PROSITE-ProRule" id="PRU00433"/>
    </source>
</evidence>
<evidence type="ECO:0000256" key="4">
    <source>
        <dbReference type="ARBA" id="ARBA00022531"/>
    </source>
</evidence>
<keyword evidence="9" id="KW-0793">Thylakoid</keyword>
<sequence>MMCSAPRASCSFTRASTVKAVPSIRRCNRTRGFDASVGVVAVAASPESCASSAGRTSRQPALTLVSMLSCVMLSSQPAMAFDGDGASSFTSRGCVGCHAVGGNVVAPSATLFTNDLTKNGLNMKEDVSNLIALGRGKMPGYGEACAPKGACTFGARLDADEIDALATYVLERAANDWK</sequence>
<evidence type="ECO:0000256" key="6">
    <source>
        <dbReference type="ARBA" id="ARBA00022723"/>
    </source>
</evidence>
<dbReference type="PANTHER" id="PTHR34688">
    <property type="entry name" value="CYTOCHROME C6, CHLOROPLASTIC"/>
    <property type="match status" value="1"/>
</dbReference>
<dbReference type="AlphaFoldDB" id="A0A7S2VX18"/>
<evidence type="ECO:0000256" key="9">
    <source>
        <dbReference type="ARBA" id="ARBA00023078"/>
    </source>
</evidence>
<dbReference type="GO" id="GO:0020037">
    <property type="term" value="F:heme binding"/>
    <property type="evidence" value="ECO:0007669"/>
    <property type="project" value="InterPro"/>
</dbReference>
<dbReference type="PROSITE" id="PS51007">
    <property type="entry name" value="CYTC"/>
    <property type="match status" value="1"/>
</dbReference>
<keyword evidence="6 13" id="KW-0479">Metal-binding</keyword>
<name>A0A7S2VX18_9CHLO</name>
<keyword evidence="8 13" id="KW-0408">Iron</keyword>
<dbReference type="Gene3D" id="1.10.760.10">
    <property type="entry name" value="Cytochrome c-like domain"/>
    <property type="match status" value="1"/>
</dbReference>
<evidence type="ECO:0000256" key="5">
    <source>
        <dbReference type="ARBA" id="ARBA00022617"/>
    </source>
</evidence>
<dbReference type="FunFam" id="1.10.760.10:FF:000021">
    <property type="entry name" value="Cytochrome c6, chloroplastic"/>
    <property type="match status" value="1"/>
</dbReference>
<evidence type="ECO:0000256" key="10">
    <source>
        <dbReference type="ARBA" id="ARBA00030448"/>
    </source>
</evidence>
<dbReference type="Pfam" id="PF00034">
    <property type="entry name" value="Cytochrom_C"/>
    <property type="match status" value="1"/>
</dbReference>
<dbReference type="InterPro" id="IPR036909">
    <property type="entry name" value="Cyt_c-like_dom_sf"/>
</dbReference>
<keyword evidence="3" id="KW-0813">Transport</keyword>
<evidence type="ECO:0000256" key="7">
    <source>
        <dbReference type="ARBA" id="ARBA00022982"/>
    </source>
</evidence>
<dbReference type="GO" id="GO:0005506">
    <property type="term" value="F:iron ion binding"/>
    <property type="evidence" value="ECO:0007669"/>
    <property type="project" value="InterPro"/>
</dbReference>
<gene>
    <name evidence="15" type="ORF">OMED0932_LOCUS1031</name>
</gene>
<evidence type="ECO:0000256" key="8">
    <source>
        <dbReference type="ARBA" id="ARBA00023004"/>
    </source>
</evidence>
<comment type="function">
    <text evidence="1">Functions as an electron carrier between membrane-bound cytochrome b6-f and photosystem I in oxygenic photosynthesis.</text>
</comment>
<evidence type="ECO:0000259" key="14">
    <source>
        <dbReference type="PROSITE" id="PS51007"/>
    </source>
</evidence>
<evidence type="ECO:0000313" key="15">
    <source>
        <dbReference type="EMBL" id="CAD9655294.1"/>
    </source>
</evidence>
<feature type="domain" description="Cytochrome c" evidence="14">
    <location>
        <begin position="80"/>
        <end position="173"/>
    </location>
</feature>
<evidence type="ECO:0000256" key="2">
    <source>
        <dbReference type="ARBA" id="ARBA00009650"/>
    </source>
</evidence>
<comment type="similarity">
    <text evidence="2">Belongs to the cytochrome c family. PetJ subfamily.</text>
</comment>
<reference evidence="15" key="1">
    <citation type="submission" date="2021-01" db="EMBL/GenBank/DDBJ databases">
        <authorList>
            <person name="Corre E."/>
            <person name="Pelletier E."/>
            <person name="Niang G."/>
            <person name="Scheremetjew M."/>
            <person name="Finn R."/>
            <person name="Kale V."/>
            <person name="Holt S."/>
            <person name="Cochrane G."/>
            <person name="Meng A."/>
            <person name="Brown T."/>
            <person name="Cohen L."/>
        </authorList>
    </citation>
    <scope>NUCLEOTIDE SEQUENCE</scope>
    <source>
        <strain evidence="15">Clade-D-RCC2596</strain>
    </source>
</reference>
<evidence type="ECO:0000256" key="1">
    <source>
        <dbReference type="ARBA" id="ARBA00002347"/>
    </source>
</evidence>
<keyword evidence="7" id="KW-0249">Electron transport</keyword>
<accession>A0A7S2VX18</accession>
<proteinExistence type="inferred from homology"/>
<organism evidence="15">
    <name type="scientific">Ostreococcus mediterraneus</name>
    <dbReference type="NCBI Taxonomy" id="1486918"/>
    <lineage>
        <taxon>Eukaryota</taxon>
        <taxon>Viridiplantae</taxon>
        <taxon>Chlorophyta</taxon>
        <taxon>Mamiellophyceae</taxon>
        <taxon>Mamiellales</taxon>
        <taxon>Bathycoccaceae</taxon>
        <taxon>Ostreococcus</taxon>
    </lineage>
</organism>
<evidence type="ECO:0000256" key="11">
    <source>
        <dbReference type="ARBA" id="ARBA00031247"/>
    </source>
</evidence>
<protein>
    <recommendedName>
        <fullName evidence="12">Cytochrome c-553</fullName>
    </recommendedName>
    <alternativeName>
        <fullName evidence="11">Cytochrome c553</fullName>
    </alternativeName>
    <alternativeName>
        <fullName evidence="10">Soluble cytochrome f</fullName>
    </alternativeName>
</protein>
<dbReference type="InterPro" id="IPR023655">
    <property type="entry name" value="Cyt_C6"/>
</dbReference>
<dbReference type="InterPro" id="IPR009056">
    <property type="entry name" value="Cyt_c-like_dom"/>
</dbReference>